<keyword evidence="1" id="KW-0812">Transmembrane</keyword>
<dbReference type="EMBL" id="DS547095">
    <property type="protein sequence ID" value="EDR11692.1"/>
    <property type="molecule type" value="Genomic_DNA"/>
</dbReference>
<feature type="transmembrane region" description="Helical" evidence="1">
    <location>
        <begin position="30"/>
        <end position="47"/>
    </location>
</feature>
<keyword evidence="1" id="KW-0472">Membrane</keyword>
<evidence type="ECO:0000313" key="3">
    <source>
        <dbReference type="Proteomes" id="UP000001194"/>
    </source>
</evidence>
<sequence length="476" mass="54727">MSEIQMIIDKQRTTTWSPPRSFKFTRRTSLKLLLTVFITFTVLFILSNDTPSPLHRKSSSQGCPPTSYTNGSWIYNPHNATRMEKKDDALFFSGFEGCASSREYYWHLAADKEDQWDRFPRAHSYEWVGQCGLGPIDPELIVKHLVEDGGWLLVGGMFVSRYSMAFGAQFILDSVTENHFFSLSCLLYPHVIATPKYTEGGSFDRGWPQNLYLNPSSPLLQHKHISFPDGFDITVTPLVTFRRIDLLFSQAELLDIHRSIYPSPPQAQGFKLFSDEPVWTLALASYLDLFTSPLPLGNYATMVVSTAGHWTTTLFSGYHDETKADSGYGIDPGLLSFFNEAMTIWAREVQAVLWNQHRSNLRFGRPAKKKKRRVLVRSYLPGHEDCHAAREPWAEVQPFVWNWYNWGYVDAFNRVFETVLVERTRFPDIHYLPIDRPGRLRPDAHTTGDCLHIMTGAGVLEGWTHYIWHYVTHEIV</sequence>
<dbReference type="HOGENOM" id="CLU_039311_0_0_1"/>
<dbReference type="Proteomes" id="UP000001194">
    <property type="component" value="Unassembled WGS sequence"/>
</dbReference>
<keyword evidence="1" id="KW-1133">Transmembrane helix</keyword>
<dbReference type="RefSeq" id="XP_001877589.1">
    <property type="nucleotide sequence ID" value="XM_001877554.1"/>
</dbReference>
<dbReference type="STRING" id="486041.B0D1S6"/>
<dbReference type="InParanoid" id="B0D1S6"/>
<evidence type="ECO:0000313" key="2">
    <source>
        <dbReference type="EMBL" id="EDR11692.1"/>
    </source>
</evidence>
<gene>
    <name evidence="2" type="ORF">LACBIDRAFT_324428</name>
</gene>
<accession>B0D1S6</accession>
<keyword evidence="3" id="KW-1185">Reference proteome</keyword>
<evidence type="ECO:0000256" key="1">
    <source>
        <dbReference type="SAM" id="Phobius"/>
    </source>
</evidence>
<organism evidence="3">
    <name type="scientific">Laccaria bicolor (strain S238N-H82 / ATCC MYA-4686)</name>
    <name type="common">Bicoloured deceiver</name>
    <name type="synonym">Laccaria laccata var. bicolor</name>
    <dbReference type="NCBI Taxonomy" id="486041"/>
    <lineage>
        <taxon>Eukaryota</taxon>
        <taxon>Fungi</taxon>
        <taxon>Dikarya</taxon>
        <taxon>Basidiomycota</taxon>
        <taxon>Agaricomycotina</taxon>
        <taxon>Agaricomycetes</taxon>
        <taxon>Agaricomycetidae</taxon>
        <taxon>Agaricales</taxon>
        <taxon>Agaricineae</taxon>
        <taxon>Hydnangiaceae</taxon>
        <taxon>Laccaria</taxon>
    </lineage>
</organism>
<dbReference type="KEGG" id="lbc:LACBIDRAFT_324428"/>
<dbReference type="AlphaFoldDB" id="B0D1S6"/>
<protein>
    <submittedName>
        <fullName evidence="2">Predicted protein</fullName>
    </submittedName>
</protein>
<name>B0D1S6_LACBS</name>
<reference evidence="2 3" key="1">
    <citation type="journal article" date="2008" name="Nature">
        <title>The genome of Laccaria bicolor provides insights into mycorrhizal symbiosis.</title>
        <authorList>
            <person name="Martin F."/>
            <person name="Aerts A."/>
            <person name="Ahren D."/>
            <person name="Brun A."/>
            <person name="Danchin E.G.J."/>
            <person name="Duchaussoy F."/>
            <person name="Gibon J."/>
            <person name="Kohler A."/>
            <person name="Lindquist E."/>
            <person name="Pereda V."/>
            <person name="Salamov A."/>
            <person name="Shapiro H.J."/>
            <person name="Wuyts J."/>
            <person name="Blaudez D."/>
            <person name="Buee M."/>
            <person name="Brokstein P."/>
            <person name="Canbaeck B."/>
            <person name="Cohen D."/>
            <person name="Courty P.E."/>
            <person name="Coutinho P.M."/>
            <person name="Delaruelle C."/>
            <person name="Detter J.C."/>
            <person name="Deveau A."/>
            <person name="DiFazio S."/>
            <person name="Duplessis S."/>
            <person name="Fraissinet-Tachet L."/>
            <person name="Lucic E."/>
            <person name="Frey-Klett P."/>
            <person name="Fourrey C."/>
            <person name="Feussner I."/>
            <person name="Gay G."/>
            <person name="Grimwood J."/>
            <person name="Hoegger P.J."/>
            <person name="Jain P."/>
            <person name="Kilaru S."/>
            <person name="Labbe J."/>
            <person name="Lin Y.C."/>
            <person name="Legue V."/>
            <person name="Le Tacon F."/>
            <person name="Marmeisse R."/>
            <person name="Melayah D."/>
            <person name="Montanini B."/>
            <person name="Muratet M."/>
            <person name="Nehls U."/>
            <person name="Niculita-Hirzel H."/>
            <person name="Oudot-Le Secq M.P."/>
            <person name="Peter M."/>
            <person name="Quesneville H."/>
            <person name="Rajashekar B."/>
            <person name="Reich M."/>
            <person name="Rouhier N."/>
            <person name="Schmutz J."/>
            <person name="Yin T."/>
            <person name="Chalot M."/>
            <person name="Henrissat B."/>
            <person name="Kuees U."/>
            <person name="Lucas S."/>
            <person name="Van de Peer Y."/>
            <person name="Podila G.K."/>
            <person name="Polle A."/>
            <person name="Pukkila P.J."/>
            <person name="Richardson P.M."/>
            <person name="Rouze P."/>
            <person name="Sanders I.R."/>
            <person name="Stajich J.E."/>
            <person name="Tunlid A."/>
            <person name="Tuskan G."/>
            <person name="Grigoriev I.V."/>
        </authorList>
    </citation>
    <scope>NUCLEOTIDE SEQUENCE [LARGE SCALE GENOMIC DNA]</scope>
    <source>
        <strain evidence="3">S238N-H82 / ATCC MYA-4686</strain>
    </source>
</reference>
<dbReference type="GeneID" id="6073321"/>
<proteinExistence type="predicted"/>
<dbReference type="OrthoDB" id="630188at2759"/>